<feature type="domain" description="RRM" evidence="7">
    <location>
        <begin position="115"/>
        <end position="230"/>
    </location>
</feature>
<dbReference type="Pfam" id="PF00076">
    <property type="entry name" value="RRM_1"/>
    <property type="match status" value="2"/>
</dbReference>
<evidence type="ECO:0000259" key="7">
    <source>
        <dbReference type="PROSITE" id="PS50102"/>
    </source>
</evidence>
<dbReference type="PANTHER" id="PTHR23236:SF25">
    <property type="entry name" value="RNA-BINDING PROTEIN 34"/>
    <property type="match status" value="1"/>
</dbReference>
<proteinExistence type="inferred from homology"/>
<reference evidence="8" key="1">
    <citation type="submission" date="2020-06" db="EMBL/GenBank/DDBJ databases">
        <authorList>
            <consortium name="Plant Systems Biology data submission"/>
        </authorList>
    </citation>
    <scope>NUCLEOTIDE SEQUENCE</scope>
    <source>
        <strain evidence="8">D6</strain>
    </source>
</reference>
<dbReference type="Proteomes" id="UP001153069">
    <property type="component" value="Unassembled WGS sequence"/>
</dbReference>
<evidence type="ECO:0000256" key="6">
    <source>
        <dbReference type="SAM" id="MobiDB-lite"/>
    </source>
</evidence>
<feature type="region of interest" description="Disordered" evidence="6">
    <location>
        <begin position="321"/>
        <end position="414"/>
    </location>
</feature>
<dbReference type="EMBL" id="CAICTM010000092">
    <property type="protein sequence ID" value="CAB9500847.1"/>
    <property type="molecule type" value="Genomic_DNA"/>
</dbReference>
<accession>A0A9N8H5R9</accession>
<dbReference type="InterPro" id="IPR012677">
    <property type="entry name" value="Nucleotide-bd_a/b_plait_sf"/>
</dbReference>
<organism evidence="8 9">
    <name type="scientific">Seminavis robusta</name>
    <dbReference type="NCBI Taxonomy" id="568900"/>
    <lineage>
        <taxon>Eukaryota</taxon>
        <taxon>Sar</taxon>
        <taxon>Stramenopiles</taxon>
        <taxon>Ochrophyta</taxon>
        <taxon>Bacillariophyta</taxon>
        <taxon>Bacillariophyceae</taxon>
        <taxon>Bacillariophycidae</taxon>
        <taxon>Naviculales</taxon>
        <taxon>Naviculaceae</taxon>
        <taxon>Seminavis</taxon>
    </lineage>
</organism>
<feature type="compositionally biased region" description="Basic residues" evidence="6">
    <location>
        <begin position="322"/>
        <end position="331"/>
    </location>
</feature>
<evidence type="ECO:0000256" key="1">
    <source>
        <dbReference type="ARBA" id="ARBA00004604"/>
    </source>
</evidence>
<evidence type="ECO:0000256" key="2">
    <source>
        <dbReference type="ARBA" id="ARBA00007077"/>
    </source>
</evidence>
<dbReference type="GO" id="GO:0005730">
    <property type="term" value="C:nucleolus"/>
    <property type="evidence" value="ECO:0007669"/>
    <property type="project" value="UniProtKB-SubCell"/>
</dbReference>
<feature type="compositionally biased region" description="Acidic residues" evidence="6">
    <location>
        <begin position="47"/>
        <end position="59"/>
    </location>
</feature>
<evidence type="ECO:0000256" key="4">
    <source>
        <dbReference type="ARBA" id="ARBA00023242"/>
    </source>
</evidence>
<dbReference type="AlphaFoldDB" id="A0A9N8H5R9"/>
<feature type="compositionally biased region" description="Low complexity" evidence="6">
    <location>
        <begin position="334"/>
        <end position="343"/>
    </location>
</feature>
<dbReference type="PANTHER" id="PTHR23236">
    <property type="entry name" value="EUKARYOTIC TRANSLATION INITIATION FACTOR 4B/4H"/>
    <property type="match status" value="1"/>
</dbReference>
<keyword evidence="9" id="KW-1185">Reference proteome</keyword>
<dbReference type="SMART" id="SM00360">
    <property type="entry name" value="RRM"/>
    <property type="match status" value="2"/>
</dbReference>
<sequence length="414" mass="46139">MSLLQSIFGDAPAAEKSQKKGKKDRGLANLFDKFSKEGEKDPKKEVEDDDSSSSDDEDSSNGSSSNENKEKDIENEVDSSDNDDDENETENQEKAKKPTKRNTLSPAEKQAQEERTVFVGNLPLSTKRKSLIKLFSQVGKVESARLRSVAVTGVKLPPSHAGNQNLVKKVCTNTQQLDVEAKSSLQGYVRFADKDCVEQAIAKFNNTPLADTNPQATRAVRRIRVDTATPTEDPKRSVFVGNLPYQADEASLHEFFVQQCLLQMNDIVGVRIIRDKNTFQCKGIGYVLFQDATMVATALQRMQDAVYMRRNLRVNACANVKGQHHKKRTRHVATNNNTESSSNKKPRTVVASGAMKRVARKQNKRMRGEKKKNKNDPSSKPGVSKRAATEAKVDKRVKKLQKRITKGMGKARKS</sequence>
<evidence type="ECO:0000313" key="9">
    <source>
        <dbReference type="Proteomes" id="UP001153069"/>
    </source>
</evidence>
<name>A0A9N8H5R9_9STRA</name>
<evidence type="ECO:0000313" key="8">
    <source>
        <dbReference type="EMBL" id="CAB9500847.1"/>
    </source>
</evidence>
<feature type="domain" description="RRM" evidence="7">
    <location>
        <begin position="236"/>
        <end position="319"/>
    </location>
</feature>
<feature type="compositionally biased region" description="Basic and acidic residues" evidence="6">
    <location>
        <begin position="33"/>
        <end position="46"/>
    </location>
</feature>
<feature type="compositionally biased region" description="Acidic residues" evidence="6">
    <location>
        <begin position="75"/>
        <end position="90"/>
    </location>
</feature>
<comment type="subcellular location">
    <subcellularLocation>
        <location evidence="1">Nucleus</location>
        <location evidence="1">Nucleolus</location>
    </subcellularLocation>
</comment>
<keyword evidence="4" id="KW-0539">Nucleus</keyword>
<comment type="caution">
    <text evidence="8">The sequence shown here is derived from an EMBL/GenBank/DDBJ whole genome shotgun (WGS) entry which is preliminary data.</text>
</comment>
<evidence type="ECO:0000256" key="3">
    <source>
        <dbReference type="ARBA" id="ARBA00022884"/>
    </source>
</evidence>
<evidence type="ECO:0000256" key="5">
    <source>
        <dbReference type="PROSITE-ProRule" id="PRU00176"/>
    </source>
</evidence>
<protein>
    <submittedName>
        <fullName evidence="8">RNA-binding protein 34</fullName>
    </submittedName>
</protein>
<gene>
    <name evidence="8" type="ORF">SEMRO_93_G048590.1</name>
</gene>
<dbReference type="Gene3D" id="3.30.70.330">
    <property type="match status" value="2"/>
</dbReference>
<dbReference type="OrthoDB" id="442677at2759"/>
<feature type="compositionally biased region" description="Basic residues" evidence="6">
    <location>
        <begin position="357"/>
        <end position="373"/>
    </location>
</feature>
<dbReference type="GO" id="GO:0019843">
    <property type="term" value="F:rRNA binding"/>
    <property type="evidence" value="ECO:0007669"/>
    <property type="project" value="TreeGrafter"/>
</dbReference>
<feature type="region of interest" description="Disordered" evidence="6">
    <location>
        <begin position="1"/>
        <end position="114"/>
    </location>
</feature>
<keyword evidence="3 5" id="KW-0694">RNA-binding</keyword>
<dbReference type="InterPro" id="IPR035979">
    <property type="entry name" value="RBD_domain_sf"/>
</dbReference>
<feature type="compositionally biased region" description="Basic residues" evidence="6">
    <location>
        <begin position="395"/>
        <end position="414"/>
    </location>
</feature>
<dbReference type="SUPFAM" id="SSF54928">
    <property type="entry name" value="RNA-binding domain, RBD"/>
    <property type="match status" value="2"/>
</dbReference>
<comment type="similarity">
    <text evidence="2">Belongs to the RRM RBM34 family.</text>
</comment>
<dbReference type="PROSITE" id="PS50102">
    <property type="entry name" value="RRM"/>
    <property type="match status" value="2"/>
</dbReference>
<dbReference type="InterPro" id="IPR000504">
    <property type="entry name" value="RRM_dom"/>
</dbReference>
<dbReference type="GO" id="GO:0000463">
    <property type="term" value="P:maturation of LSU-rRNA from tricistronic rRNA transcript (SSU-rRNA, 5.8S rRNA, LSU-rRNA)"/>
    <property type="evidence" value="ECO:0007669"/>
    <property type="project" value="TreeGrafter"/>
</dbReference>